<comment type="catalytic activity">
    <reaction evidence="10">
        <text>ATP + H2O = ADP + phosphate + H(+)</text>
        <dbReference type="Rhea" id="RHEA:13065"/>
        <dbReference type="ChEBI" id="CHEBI:15377"/>
        <dbReference type="ChEBI" id="CHEBI:15378"/>
        <dbReference type="ChEBI" id="CHEBI:30616"/>
        <dbReference type="ChEBI" id="CHEBI:43474"/>
        <dbReference type="ChEBI" id="CHEBI:456216"/>
        <dbReference type="EC" id="5.6.2.4"/>
    </reaction>
</comment>
<dbReference type="PANTHER" id="PTHR11070">
    <property type="entry name" value="UVRD / RECB / PCRA DNA HELICASE FAMILY MEMBER"/>
    <property type="match status" value="1"/>
</dbReference>
<dbReference type="Proteomes" id="UP000255328">
    <property type="component" value="Unassembled WGS sequence"/>
</dbReference>
<keyword evidence="4 11" id="KW-0347">Helicase</keyword>
<evidence type="ECO:0000256" key="3">
    <source>
        <dbReference type="ARBA" id="ARBA00022801"/>
    </source>
</evidence>
<evidence type="ECO:0000313" key="14">
    <source>
        <dbReference type="EMBL" id="STO31337.1"/>
    </source>
</evidence>
<dbReference type="RefSeq" id="WP_245943714.1">
    <property type="nucleotide sequence ID" value="NZ_UGGU01000003.1"/>
</dbReference>
<keyword evidence="2 11" id="KW-0547">Nucleotide-binding</keyword>
<dbReference type="InterPro" id="IPR027417">
    <property type="entry name" value="P-loop_NTPase"/>
</dbReference>
<evidence type="ECO:0000256" key="6">
    <source>
        <dbReference type="ARBA" id="ARBA00023125"/>
    </source>
</evidence>
<dbReference type="SUPFAM" id="SSF52540">
    <property type="entry name" value="P-loop containing nucleoside triphosphate hydrolases"/>
    <property type="match status" value="1"/>
</dbReference>
<proteinExistence type="inferred from homology"/>
<dbReference type="PROSITE" id="PS51198">
    <property type="entry name" value="UVRD_HELICASE_ATP_BIND"/>
    <property type="match status" value="1"/>
</dbReference>
<evidence type="ECO:0000256" key="5">
    <source>
        <dbReference type="ARBA" id="ARBA00022840"/>
    </source>
</evidence>
<evidence type="ECO:0000259" key="13">
    <source>
        <dbReference type="PROSITE" id="PS51198"/>
    </source>
</evidence>
<dbReference type="GO" id="GO:0005524">
    <property type="term" value="F:ATP binding"/>
    <property type="evidence" value="ECO:0007669"/>
    <property type="project" value="UniProtKB-UniRule"/>
</dbReference>
<evidence type="ECO:0000256" key="9">
    <source>
        <dbReference type="ARBA" id="ARBA00034808"/>
    </source>
</evidence>
<dbReference type="Gene3D" id="1.10.10.160">
    <property type="match status" value="1"/>
</dbReference>
<dbReference type="InterPro" id="IPR000212">
    <property type="entry name" value="DNA_helicase_UvrD/REP"/>
</dbReference>
<evidence type="ECO:0000256" key="10">
    <source>
        <dbReference type="ARBA" id="ARBA00048988"/>
    </source>
</evidence>
<dbReference type="Pfam" id="PF00580">
    <property type="entry name" value="UvrD-helicase"/>
    <property type="match status" value="1"/>
</dbReference>
<gene>
    <name evidence="14" type="primary">pcrA_2</name>
    <name evidence="14" type="ORF">NCTC10723_00785</name>
</gene>
<evidence type="ECO:0000256" key="12">
    <source>
        <dbReference type="SAM" id="Coils"/>
    </source>
</evidence>
<dbReference type="CDD" id="cd18807">
    <property type="entry name" value="SF1_C_UvrD"/>
    <property type="match status" value="1"/>
</dbReference>
<keyword evidence="15" id="KW-1185">Reference proteome</keyword>
<dbReference type="GO" id="GO:0003677">
    <property type="term" value="F:DNA binding"/>
    <property type="evidence" value="ECO:0007669"/>
    <property type="project" value="UniProtKB-KW"/>
</dbReference>
<feature type="domain" description="UvrD-like helicase ATP-binding" evidence="13">
    <location>
        <begin position="65"/>
        <end position="343"/>
    </location>
</feature>
<dbReference type="AlphaFoldDB" id="A0A377GWG8"/>
<dbReference type="InterPro" id="IPR013986">
    <property type="entry name" value="DExx_box_DNA_helicase_dom_sf"/>
</dbReference>
<comment type="catalytic activity">
    <reaction evidence="8">
        <text>Couples ATP hydrolysis with the unwinding of duplex DNA by translocating in the 3'-5' direction.</text>
        <dbReference type="EC" id="5.6.2.4"/>
    </reaction>
</comment>
<evidence type="ECO:0000256" key="1">
    <source>
        <dbReference type="ARBA" id="ARBA00009922"/>
    </source>
</evidence>
<evidence type="ECO:0000313" key="15">
    <source>
        <dbReference type="Proteomes" id="UP000255328"/>
    </source>
</evidence>
<dbReference type="InterPro" id="IPR014016">
    <property type="entry name" value="UvrD-like_ATP-bd"/>
</dbReference>
<name>A0A377GWG8_9FUSO</name>
<keyword evidence="6" id="KW-0238">DNA-binding</keyword>
<dbReference type="EMBL" id="UGGU01000003">
    <property type="protein sequence ID" value="STO31337.1"/>
    <property type="molecule type" value="Genomic_DNA"/>
</dbReference>
<keyword evidence="7" id="KW-0413">Isomerase</keyword>
<evidence type="ECO:0000256" key="11">
    <source>
        <dbReference type="PROSITE-ProRule" id="PRU00560"/>
    </source>
</evidence>
<evidence type="ECO:0000256" key="7">
    <source>
        <dbReference type="ARBA" id="ARBA00023235"/>
    </source>
</evidence>
<feature type="coiled-coil region" evidence="12">
    <location>
        <begin position="191"/>
        <end position="218"/>
    </location>
</feature>
<organism evidence="14 15">
    <name type="scientific">Fusobacterium necrogenes</name>
    <dbReference type="NCBI Taxonomy" id="858"/>
    <lineage>
        <taxon>Bacteria</taxon>
        <taxon>Fusobacteriati</taxon>
        <taxon>Fusobacteriota</taxon>
        <taxon>Fusobacteriia</taxon>
        <taxon>Fusobacteriales</taxon>
        <taxon>Fusobacteriaceae</taxon>
        <taxon>Fusobacterium</taxon>
    </lineage>
</organism>
<dbReference type="Gene3D" id="3.40.50.300">
    <property type="entry name" value="P-loop containing nucleotide triphosphate hydrolases"/>
    <property type="match status" value="2"/>
</dbReference>
<feature type="binding site" evidence="11">
    <location>
        <begin position="86"/>
        <end position="93"/>
    </location>
    <ligand>
        <name>ATP</name>
        <dbReference type="ChEBI" id="CHEBI:30616"/>
    </ligand>
</feature>
<protein>
    <recommendedName>
        <fullName evidence="9">DNA 3'-5' helicase</fullName>
        <ecNumber evidence="9">5.6.2.4</ecNumber>
    </recommendedName>
</protein>
<keyword evidence="3 11" id="KW-0378">Hydrolase</keyword>
<comment type="similarity">
    <text evidence="1">Belongs to the helicase family. UvrD subfamily.</text>
</comment>
<accession>A0A377GWG8</accession>
<dbReference type="Pfam" id="PF13361">
    <property type="entry name" value="UvrD_C"/>
    <property type="match status" value="1"/>
</dbReference>
<dbReference type="PANTHER" id="PTHR11070:SF2">
    <property type="entry name" value="ATP-DEPENDENT DNA HELICASE SRS2"/>
    <property type="match status" value="1"/>
</dbReference>
<keyword evidence="5 11" id="KW-0067">ATP-binding</keyword>
<dbReference type="GO" id="GO:0016887">
    <property type="term" value="F:ATP hydrolysis activity"/>
    <property type="evidence" value="ECO:0007669"/>
    <property type="project" value="RHEA"/>
</dbReference>
<dbReference type="InterPro" id="IPR014017">
    <property type="entry name" value="DNA_helicase_UvrD-like_C"/>
</dbReference>
<dbReference type="EC" id="5.6.2.4" evidence="9"/>
<evidence type="ECO:0000256" key="8">
    <source>
        <dbReference type="ARBA" id="ARBA00034617"/>
    </source>
</evidence>
<dbReference type="GO" id="GO:0043138">
    <property type="term" value="F:3'-5' DNA helicase activity"/>
    <property type="evidence" value="ECO:0007669"/>
    <property type="project" value="UniProtKB-EC"/>
</dbReference>
<sequence>MWEVLKKLVKEEKREDKGIKIRERKVEKSDEETLLRKSIRDLERREVESVDTSLLSKSYKIDYSSLLNEEQKKALLSTEGQYLVIAGAGSGKTRTIVYRTAWLIENGVPEEKILMVTFTRKASEEMKERLKNILNVEELKAVVTTFHSFCARLIFKYKALFEVGNIDIMEEGEREKILLKILERFELSKKYKEKFYDVEELSNRLEKLKNRRLKLEDIFPKEYIDDIIKIKSEYKKYKKIKNLYEYDDLIEIVIKKFKENREFLKIIRDKIDYLVVDEYQDSNLAQRELLKLLIGEDKNLMVVGDDYQSIYGFRGADFTNILKFGEDFPKAKLIKLEKNYRSSEEIIAYTERISNNFKIKYSKKICGTKRKGERVHINSFKDEEQEGRYICEKILTYRESFPFEEMAILFRNKYTVRVLEKLLIEYEIPYYKKDTEKKKGVALYSLHASKGLEWEIVFIPTLLDGVFPSSIEFENFEEEKRVYYVGCSRAKNYLYLSYPKFHYEKLGYFDKKSRFLDY</sequence>
<dbReference type="CDD" id="cd17932">
    <property type="entry name" value="DEXQc_UvrD"/>
    <property type="match status" value="1"/>
</dbReference>
<dbReference type="GO" id="GO:0000725">
    <property type="term" value="P:recombinational repair"/>
    <property type="evidence" value="ECO:0007669"/>
    <property type="project" value="TreeGrafter"/>
</dbReference>
<evidence type="ECO:0000256" key="2">
    <source>
        <dbReference type="ARBA" id="ARBA00022741"/>
    </source>
</evidence>
<keyword evidence="12" id="KW-0175">Coiled coil</keyword>
<evidence type="ECO:0000256" key="4">
    <source>
        <dbReference type="ARBA" id="ARBA00022806"/>
    </source>
</evidence>
<reference evidence="14 15" key="1">
    <citation type="submission" date="2018-06" db="EMBL/GenBank/DDBJ databases">
        <authorList>
            <consortium name="Pathogen Informatics"/>
            <person name="Doyle S."/>
        </authorList>
    </citation>
    <scope>NUCLEOTIDE SEQUENCE [LARGE SCALE GENOMIC DNA]</scope>
    <source>
        <strain evidence="14 15">NCTC10723</strain>
    </source>
</reference>